<dbReference type="Gene3D" id="3.40.50.300">
    <property type="entry name" value="P-loop containing nucleotide triphosphate hydrolases"/>
    <property type="match status" value="2"/>
</dbReference>
<proteinExistence type="predicted"/>
<dbReference type="InterPro" id="IPR027417">
    <property type="entry name" value="P-loop_NTPase"/>
</dbReference>
<dbReference type="GO" id="GO:0034605">
    <property type="term" value="P:cellular response to heat"/>
    <property type="evidence" value="ECO:0007669"/>
    <property type="project" value="TreeGrafter"/>
</dbReference>
<dbReference type="GO" id="GO:0005524">
    <property type="term" value="F:ATP binding"/>
    <property type="evidence" value="ECO:0007669"/>
    <property type="project" value="UniProtKB-KW"/>
</dbReference>
<evidence type="ECO:0000256" key="3">
    <source>
        <dbReference type="ARBA" id="ARBA00023186"/>
    </source>
</evidence>
<dbReference type="InterPro" id="IPR003593">
    <property type="entry name" value="AAA+_ATPase"/>
</dbReference>
<dbReference type="KEGG" id="mff:MFFC18_07230"/>
<dbReference type="GO" id="GO:0006508">
    <property type="term" value="P:proteolysis"/>
    <property type="evidence" value="ECO:0007669"/>
    <property type="project" value="UniProtKB-KW"/>
</dbReference>
<evidence type="ECO:0000259" key="4">
    <source>
        <dbReference type="SMART" id="SM00382"/>
    </source>
</evidence>
<dbReference type="PANTHER" id="PTHR11638">
    <property type="entry name" value="ATP-DEPENDENT CLP PROTEASE"/>
    <property type="match status" value="1"/>
</dbReference>
<organism evidence="6 7">
    <name type="scientific">Mariniblastus fucicola</name>
    <dbReference type="NCBI Taxonomy" id="980251"/>
    <lineage>
        <taxon>Bacteria</taxon>
        <taxon>Pseudomonadati</taxon>
        <taxon>Planctomycetota</taxon>
        <taxon>Planctomycetia</taxon>
        <taxon>Pirellulales</taxon>
        <taxon>Pirellulaceae</taxon>
        <taxon>Mariniblastus</taxon>
    </lineage>
</organism>
<dbReference type="GO" id="GO:0005737">
    <property type="term" value="C:cytoplasm"/>
    <property type="evidence" value="ECO:0007669"/>
    <property type="project" value="TreeGrafter"/>
</dbReference>
<protein>
    <submittedName>
        <fullName evidence="6">ATP-dependent Clp protease ATP-binding subunit ClpE</fullName>
    </submittedName>
</protein>
<dbReference type="RefSeq" id="WP_075085197.1">
    <property type="nucleotide sequence ID" value="NZ_CP042912.1"/>
</dbReference>
<reference evidence="6 7" key="1">
    <citation type="submission" date="2019-08" db="EMBL/GenBank/DDBJ databases">
        <title>Deep-cultivation of Planctomycetes and their phenomic and genomic characterization uncovers novel biology.</title>
        <authorList>
            <person name="Wiegand S."/>
            <person name="Jogler M."/>
            <person name="Boedeker C."/>
            <person name="Pinto D."/>
            <person name="Vollmers J."/>
            <person name="Rivas-Marin E."/>
            <person name="Kohn T."/>
            <person name="Peeters S.H."/>
            <person name="Heuer A."/>
            <person name="Rast P."/>
            <person name="Oberbeckmann S."/>
            <person name="Bunk B."/>
            <person name="Jeske O."/>
            <person name="Meyerdierks A."/>
            <person name="Storesund J.E."/>
            <person name="Kallscheuer N."/>
            <person name="Luecker S."/>
            <person name="Lage O.M."/>
            <person name="Pohl T."/>
            <person name="Merkel B.J."/>
            <person name="Hornburger P."/>
            <person name="Mueller R.-W."/>
            <person name="Bruemmer F."/>
            <person name="Labrenz M."/>
            <person name="Spormann A.M."/>
            <person name="Op den Camp H."/>
            <person name="Overmann J."/>
            <person name="Amann R."/>
            <person name="Jetten M.S.M."/>
            <person name="Mascher T."/>
            <person name="Medema M.H."/>
            <person name="Devos D.P."/>
            <person name="Kaster A.-K."/>
            <person name="Ovreas L."/>
            <person name="Rohde M."/>
            <person name="Galperin M.Y."/>
            <person name="Jogler C."/>
        </authorList>
    </citation>
    <scope>NUCLEOTIDE SEQUENCE [LARGE SCALE GENOMIC DNA]</scope>
    <source>
        <strain evidence="6 7">FC18</strain>
    </source>
</reference>
<dbReference type="SMART" id="SM00382">
    <property type="entry name" value="AAA"/>
    <property type="match status" value="1"/>
</dbReference>
<dbReference type="Pfam" id="PF07724">
    <property type="entry name" value="AAA_2"/>
    <property type="match status" value="1"/>
</dbReference>
<keyword evidence="2 6" id="KW-0067">ATP-binding</keyword>
<dbReference type="Gene3D" id="1.10.8.60">
    <property type="match status" value="1"/>
</dbReference>
<dbReference type="InterPro" id="IPR003959">
    <property type="entry name" value="ATPase_AAA_core"/>
</dbReference>
<name>A0A5B9P7F0_9BACT</name>
<dbReference type="InterPro" id="IPR001270">
    <property type="entry name" value="ClpA/B"/>
</dbReference>
<dbReference type="Proteomes" id="UP000322214">
    <property type="component" value="Chromosome"/>
</dbReference>
<keyword evidence="6" id="KW-0645">Protease</keyword>
<dbReference type="AlphaFoldDB" id="A0A5B9P7F0"/>
<dbReference type="InterPro" id="IPR019489">
    <property type="entry name" value="Clp_ATPase_C"/>
</dbReference>
<sequence>MDISLPVYVKVIKGSVDRKTVYRTQLLFSSGHHSENIVLQRAIQRLTRNVRNRCDEFGKGWNQRKLLPLTFNPASLQHTTLKFDIQLRKTRYSCKYFMVWFQAMGRCIAFCPELPGVWFEFEKGELQARAEEVYLALFRKLEKDDGADFVSPDRYSIDSKSWLTSIDVTLNINQESRDEMEKKMLSMWTRETVSGDSELTRVGRCLDWLYPDDLDRAFLRDREAETLLSLLELPDRRPVLLVGDSLVGKTTLIHEVVARRVKARQDKALEKGQEQKANANRKNVWLLAPQRLISGMSYVGQWEQRVHAILKTAAEKKHTLYFDDLIGLFRAGKSSSSNLCVADLLRKPLQQRKVRFLAECTTGQYEQLLNLDRSFADLFHVMHLDEMDEDQTLRVCIKTSRTIEHQHQTNFDPDALPTVIQLQRQYGGAQRFPGKAVRFLKQIGIKLGYRQIRRNEVLQEMAATSGIQLPMVDDQQTLLRKDVVADFENQIVGQKSAVNACVDLVMTEKARLSPQGKPIMTLLFTGPTGVGKTETAKALANYLFGDAEKMVRFDLNEFKTGYSAARLVGTFDEPEGLLTSAIRHRPYSVILFDEIEKAHPDVFDVLLQVIGEGRLTDAIGRTTDFGNTVIVMTSNLGARRASQTVGFVPGDDQRHYIAAAEKFFRPEFFNRIDRVVPFHHLDREQIAEIAEGLMRKVVSREGLMRRRCILNVGPALISDIVDVGYDQAMGARGLKRAIEQHFTHPVAAELSSIRSETPTLITVRKKEPADTDDDRSSKLSIDVLPLENVETTEQPVYDSLEELGDMAEAFLDRIRENVLAQRPDGEISGRGMSPELLRYFALVEEANQIEQKINQLRVVSEAKSDTSMPAMPISQTRRSVADREKYSMPSKTFLQDVASIGDIHQFLQDAGAKGAITAETLADQLVRSCRVLEAMAQSNESEAIFFLKDSSANGLAEGLADSSVAASSQQRPYLHASHHEEAVRRMGFDWRAKEMMIGGQAVRLLYVSGSCVTAMLRNEIGFSLCCDSWGRLTLDETGILTSEDPDFQKLKAAILSEDAIREPVSCQSIETVRRHQVLRFWGNTSMDFRTEQTIDGKDQTQRLLSLIQSGLPLPNEFSASSQSKQSQRKGE</sequence>
<dbReference type="Pfam" id="PF10431">
    <property type="entry name" value="ClpB_D2-small"/>
    <property type="match status" value="1"/>
</dbReference>
<dbReference type="GO" id="GO:0008233">
    <property type="term" value="F:peptidase activity"/>
    <property type="evidence" value="ECO:0007669"/>
    <property type="project" value="UniProtKB-KW"/>
</dbReference>
<keyword evidence="1" id="KW-0547">Nucleotide-binding</keyword>
<dbReference type="CDD" id="cd19499">
    <property type="entry name" value="RecA-like_ClpB_Hsp104-like"/>
    <property type="match status" value="1"/>
</dbReference>
<dbReference type="InterPro" id="IPR050130">
    <property type="entry name" value="ClpA_ClpB"/>
</dbReference>
<dbReference type="PANTHER" id="PTHR11638:SF18">
    <property type="entry name" value="HEAT SHOCK PROTEIN 104"/>
    <property type="match status" value="1"/>
</dbReference>
<accession>A0A5B9P7F0</accession>
<dbReference type="PRINTS" id="PR00300">
    <property type="entry name" value="CLPPROTEASEA"/>
</dbReference>
<evidence type="ECO:0000313" key="6">
    <source>
        <dbReference type="EMBL" id="QEG20872.1"/>
    </source>
</evidence>
<dbReference type="EMBL" id="CP042912">
    <property type="protein sequence ID" value="QEG20872.1"/>
    <property type="molecule type" value="Genomic_DNA"/>
</dbReference>
<evidence type="ECO:0000256" key="2">
    <source>
        <dbReference type="ARBA" id="ARBA00022840"/>
    </source>
</evidence>
<gene>
    <name evidence="6" type="primary">clpE_1</name>
    <name evidence="6" type="ORF">MFFC18_07230</name>
</gene>
<dbReference type="OrthoDB" id="1488635at2"/>
<dbReference type="SMART" id="SM01086">
    <property type="entry name" value="ClpB_D2-small"/>
    <property type="match status" value="1"/>
</dbReference>
<keyword evidence="3" id="KW-0143">Chaperone</keyword>
<feature type="domain" description="AAA+ ATPase" evidence="4">
    <location>
        <begin position="518"/>
        <end position="678"/>
    </location>
</feature>
<keyword evidence="6" id="KW-0378">Hydrolase</keyword>
<evidence type="ECO:0000259" key="5">
    <source>
        <dbReference type="SMART" id="SM01086"/>
    </source>
</evidence>
<evidence type="ECO:0000313" key="7">
    <source>
        <dbReference type="Proteomes" id="UP000322214"/>
    </source>
</evidence>
<feature type="domain" description="Clp ATPase C-terminal" evidence="5">
    <location>
        <begin position="681"/>
        <end position="770"/>
    </location>
</feature>
<dbReference type="STRING" id="980251.GCA_001642875_02978"/>
<keyword evidence="7" id="KW-1185">Reference proteome</keyword>
<dbReference type="GO" id="GO:0016887">
    <property type="term" value="F:ATP hydrolysis activity"/>
    <property type="evidence" value="ECO:0007669"/>
    <property type="project" value="InterPro"/>
</dbReference>
<evidence type="ECO:0000256" key="1">
    <source>
        <dbReference type="ARBA" id="ARBA00022741"/>
    </source>
</evidence>
<dbReference type="SUPFAM" id="SSF52540">
    <property type="entry name" value="P-loop containing nucleoside triphosphate hydrolases"/>
    <property type="match status" value="2"/>
</dbReference>